<dbReference type="Proteomes" id="UP000000768">
    <property type="component" value="Chromosome 2"/>
</dbReference>
<dbReference type="InParanoid" id="A0A1B6QE19"/>
<evidence type="ECO:0000313" key="2">
    <source>
        <dbReference type="Proteomes" id="UP000000768"/>
    </source>
</evidence>
<sequence length="71" mass="8019">MSMQFFFISPDNPVMCLAQLRQPSSNHLCVACGPKRKLNFTYYPAVPRCSVAGSLLHLDRTGTSLRLQQLY</sequence>
<gene>
    <name evidence="1" type="ORF">SORBI_3002G292700</name>
</gene>
<evidence type="ECO:0000313" key="1">
    <source>
        <dbReference type="EMBL" id="KXG36161.1"/>
    </source>
</evidence>
<keyword evidence="2" id="KW-1185">Reference proteome</keyword>
<proteinExistence type="predicted"/>
<organism evidence="1 2">
    <name type="scientific">Sorghum bicolor</name>
    <name type="common">Sorghum</name>
    <name type="synonym">Sorghum vulgare</name>
    <dbReference type="NCBI Taxonomy" id="4558"/>
    <lineage>
        <taxon>Eukaryota</taxon>
        <taxon>Viridiplantae</taxon>
        <taxon>Streptophyta</taxon>
        <taxon>Embryophyta</taxon>
        <taxon>Tracheophyta</taxon>
        <taxon>Spermatophyta</taxon>
        <taxon>Magnoliopsida</taxon>
        <taxon>Liliopsida</taxon>
        <taxon>Poales</taxon>
        <taxon>Poaceae</taxon>
        <taxon>PACMAD clade</taxon>
        <taxon>Panicoideae</taxon>
        <taxon>Andropogonodae</taxon>
        <taxon>Andropogoneae</taxon>
        <taxon>Sorghinae</taxon>
        <taxon>Sorghum</taxon>
    </lineage>
</organism>
<protein>
    <submittedName>
        <fullName evidence="1">Uncharacterized protein</fullName>
    </submittedName>
</protein>
<name>A0A1B6QE19_SORBI</name>
<reference evidence="1 2" key="1">
    <citation type="journal article" date="2009" name="Nature">
        <title>The Sorghum bicolor genome and the diversification of grasses.</title>
        <authorList>
            <person name="Paterson A.H."/>
            <person name="Bowers J.E."/>
            <person name="Bruggmann R."/>
            <person name="Dubchak I."/>
            <person name="Grimwood J."/>
            <person name="Gundlach H."/>
            <person name="Haberer G."/>
            <person name="Hellsten U."/>
            <person name="Mitros T."/>
            <person name="Poliakov A."/>
            <person name="Schmutz J."/>
            <person name="Spannagl M."/>
            <person name="Tang H."/>
            <person name="Wang X."/>
            <person name="Wicker T."/>
            <person name="Bharti A.K."/>
            <person name="Chapman J."/>
            <person name="Feltus F.A."/>
            <person name="Gowik U."/>
            <person name="Grigoriev I.V."/>
            <person name="Lyons E."/>
            <person name="Maher C.A."/>
            <person name="Martis M."/>
            <person name="Narechania A."/>
            <person name="Otillar R.P."/>
            <person name="Penning B.W."/>
            <person name="Salamov A.A."/>
            <person name="Wang Y."/>
            <person name="Zhang L."/>
            <person name="Carpita N.C."/>
            <person name="Freeling M."/>
            <person name="Gingle A.R."/>
            <person name="Hash C.T."/>
            <person name="Keller B."/>
            <person name="Klein P."/>
            <person name="Kresovich S."/>
            <person name="McCann M.C."/>
            <person name="Ming R."/>
            <person name="Peterson D.G."/>
            <person name="Mehboob-ur-Rahman"/>
            <person name="Ware D."/>
            <person name="Westhoff P."/>
            <person name="Mayer K.F."/>
            <person name="Messing J."/>
            <person name="Rokhsar D.S."/>
        </authorList>
    </citation>
    <scope>NUCLEOTIDE SEQUENCE [LARGE SCALE GENOMIC DNA]</scope>
    <source>
        <strain evidence="2">cv. BTx623</strain>
    </source>
</reference>
<accession>A0A1B6QE19</accession>
<dbReference type="EMBL" id="CM000761">
    <property type="protein sequence ID" value="KXG36161.1"/>
    <property type="molecule type" value="Genomic_DNA"/>
</dbReference>
<dbReference type="Gramene" id="KXG36161">
    <property type="protein sequence ID" value="KXG36161"/>
    <property type="gene ID" value="SORBI_3002G292700"/>
</dbReference>
<reference evidence="2" key="2">
    <citation type="journal article" date="2018" name="Plant J.">
        <title>The Sorghum bicolor reference genome: improved assembly, gene annotations, a transcriptome atlas, and signatures of genome organization.</title>
        <authorList>
            <person name="McCormick R.F."/>
            <person name="Truong S.K."/>
            <person name="Sreedasyam A."/>
            <person name="Jenkins J."/>
            <person name="Shu S."/>
            <person name="Sims D."/>
            <person name="Kennedy M."/>
            <person name="Amirebrahimi M."/>
            <person name="Weers B.D."/>
            <person name="McKinley B."/>
            <person name="Mattison A."/>
            <person name="Morishige D.T."/>
            <person name="Grimwood J."/>
            <person name="Schmutz J."/>
            <person name="Mullet J.E."/>
        </authorList>
    </citation>
    <scope>NUCLEOTIDE SEQUENCE [LARGE SCALE GENOMIC DNA]</scope>
    <source>
        <strain evidence="2">cv. BTx623</strain>
    </source>
</reference>
<dbReference type="AlphaFoldDB" id="A0A1B6QE19"/>